<organism evidence="4">
    <name type="scientific">Caenorhabditis remanei</name>
    <name type="common">Caenorhabditis vulgaris</name>
    <dbReference type="NCBI Taxonomy" id="31234"/>
    <lineage>
        <taxon>Eukaryota</taxon>
        <taxon>Metazoa</taxon>
        <taxon>Ecdysozoa</taxon>
        <taxon>Nematoda</taxon>
        <taxon>Chromadorea</taxon>
        <taxon>Rhabditida</taxon>
        <taxon>Rhabditina</taxon>
        <taxon>Rhabditomorpha</taxon>
        <taxon>Rhabditoidea</taxon>
        <taxon>Rhabditidae</taxon>
        <taxon>Peloderinae</taxon>
        <taxon>Caenorhabditis</taxon>
    </lineage>
</organism>
<dbReference type="eggNOG" id="ENOG502RPCK">
    <property type="taxonomic scope" value="Eukaryota"/>
</dbReference>
<proteinExistence type="predicted"/>
<keyword evidence="1" id="KW-1133">Transmembrane helix</keyword>
<dbReference type="PANTHER" id="PTHR31967">
    <property type="entry name" value="GROUNDHOG (HEDGEHOG-LIKE FAMILY)-RELATED"/>
    <property type="match status" value="1"/>
</dbReference>
<dbReference type="PANTHER" id="PTHR31967:SF5">
    <property type="entry name" value="NUCLEOTIDE-DIPHOSPHO-SUGAR TRANSFERASE DOMAIN-CONTAINING PROTEIN"/>
    <property type="match status" value="1"/>
</dbReference>
<dbReference type="EMBL" id="DS268458">
    <property type="protein sequence ID" value="EFP05111.1"/>
    <property type="molecule type" value="Genomic_DNA"/>
</dbReference>
<dbReference type="FunCoup" id="E3MMV6">
    <property type="interactions" value="46"/>
</dbReference>
<sequence>MEKSLNRNIIWNALDIILFNRLSLILFYSFWFLVGILALRKSQNALSAVQYVKSNSDSVSLNSIESSSEFEKLIAVLDEKYPRPPAFFLLNQYALNMTDNFLCNTGTLEGAHERFVFVTLDEIARDSISRRWPNIQVFHWPTPSLYKPFSFAEGAYQTIYLLRSNLALALIKNCSWKTFITFRGKSFWMMQQDTFWRKSIFDLNYEDDMSYDAIFDQLGDGDDSLRKEWVNGANWFIRANDATQFFFERLSEKLAHWYTPDVGIMIHQCNTWDKPKCAYIPYNVTYSWEWMFSDQSNPPYLLQLDCETNGGTKLMQLGRYGFHFVNPDGTCNNDKIASAKSRMENGTVEVQMTKTLPSWGRLQFKLYWYITEYLLWIPILGEYMRPYLVLTGFILMITI</sequence>
<name>E3MMV6_CAERE</name>
<accession>E3MMV6</accession>
<protein>
    <recommendedName>
        <fullName evidence="2">Nucleotide-diphospho-sugar transferase domain-containing protein</fullName>
    </recommendedName>
</protein>
<dbReference type="InParanoid" id="E3MMV6"/>
<dbReference type="HOGENOM" id="CLU_046475_0_0_1"/>
<dbReference type="InterPro" id="IPR005069">
    <property type="entry name" value="Nucl-diP-sugar_transferase"/>
</dbReference>
<reference evidence="3" key="1">
    <citation type="submission" date="2007-07" db="EMBL/GenBank/DDBJ databases">
        <title>PCAP assembly of the Caenorhabditis remanei genome.</title>
        <authorList>
            <consortium name="The Caenorhabditis remanei Sequencing Consortium"/>
            <person name="Wilson R.K."/>
        </authorList>
    </citation>
    <scope>NUCLEOTIDE SEQUENCE [LARGE SCALE GENOMIC DNA]</scope>
    <source>
        <strain evidence="3">PB4641</strain>
    </source>
</reference>
<dbReference type="Pfam" id="PF03407">
    <property type="entry name" value="Nucleotid_trans"/>
    <property type="match status" value="1"/>
</dbReference>
<dbReference type="OMA" id="YITEYLL"/>
<evidence type="ECO:0000259" key="2">
    <source>
        <dbReference type="Pfam" id="PF03407"/>
    </source>
</evidence>
<gene>
    <name evidence="3" type="ORF">CRE_04034</name>
</gene>
<feature type="domain" description="Nucleotide-diphospho-sugar transferase" evidence="2">
    <location>
        <begin position="111"/>
        <end position="317"/>
    </location>
</feature>
<keyword evidence="1" id="KW-0812">Transmembrane</keyword>
<evidence type="ECO:0000313" key="4">
    <source>
        <dbReference type="Proteomes" id="UP000008281"/>
    </source>
</evidence>
<feature type="transmembrane region" description="Helical" evidence="1">
    <location>
        <begin position="21"/>
        <end position="39"/>
    </location>
</feature>
<keyword evidence="1" id="KW-0472">Membrane</keyword>
<keyword evidence="4" id="KW-1185">Reference proteome</keyword>
<dbReference type="STRING" id="31234.E3MMV6"/>
<dbReference type="Proteomes" id="UP000008281">
    <property type="component" value="Unassembled WGS sequence"/>
</dbReference>
<evidence type="ECO:0000313" key="3">
    <source>
        <dbReference type="EMBL" id="EFP05111.1"/>
    </source>
</evidence>
<dbReference type="OrthoDB" id="5836963at2759"/>
<evidence type="ECO:0000256" key="1">
    <source>
        <dbReference type="SAM" id="Phobius"/>
    </source>
</evidence>
<dbReference type="AlphaFoldDB" id="E3MMV6"/>